<keyword evidence="3 9" id="KW-0812">Transmembrane</keyword>
<accession>A0AAE0VHE6</accession>
<name>A0AAE0VHE6_9BIVA</name>
<organism evidence="10 11">
    <name type="scientific">Potamilus streckersoni</name>
    <dbReference type="NCBI Taxonomy" id="2493646"/>
    <lineage>
        <taxon>Eukaryota</taxon>
        <taxon>Metazoa</taxon>
        <taxon>Spiralia</taxon>
        <taxon>Lophotrochozoa</taxon>
        <taxon>Mollusca</taxon>
        <taxon>Bivalvia</taxon>
        <taxon>Autobranchia</taxon>
        <taxon>Heteroconchia</taxon>
        <taxon>Palaeoheterodonta</taxon>
        <taxon>Unionida</taxon>
        <taxon>Unionoidea</taxon>
        <taxon>Unionidae</taxon>
        <taxon>Ambleminae</taxon>
        <taxon>Lampsilini</taxon>
        <taxon>Potamilus</taxon>
    </lineage>
</organism>
<evidence type="ECO:0000256" key="1">
    <source>
        <dbReference type="ARBA" id="ARBA00004479"/>
    </source>
</evidence>
<dbReference type="InterPro" id="IPR007947">
    <property type="entry name" value="CD164_MGC24"/>
</dbReference>
<evidence type="ECO:0000256" key="8">
    <source>
        <dbReference type="SAM" id="MobiDB-lite"/>
    </source>
</evidence>
<keyword evidence="6 9" id="KW-0472">Membrane</keyword>
<dbReference type="EMBL" id="JAEAOA010000424">
    <property type="protein sequence ID" value="KAK3576962.1"/>
    <property type="molecule type" value="Genomic_DNA"/>
</dbReference>
<evidence type="ECO:0000313" key="11">
    <source>
        <dbReference type="Proteomes" id="UP001195483"/>
    </source>
</evidence>
<dbReference type="AlphaFoldDB" id="A0AAE0VHE6"/>
<comment type="similarity">
    <text evidence="2">Belongs to the CD164 family.</text>
</comment>
<dbReference type="Pfam" id="PF05283">
    <property type="entry name" value="MGC-24"/>
    <property type="match status" value="1"/>
</dbReference>
<evidence type="ECO:0008006" key="12">
    <source>
        <dbReference type="Google" id="ProtNLM"/>
    </source>
</evidence>
<evidence type="ECO:0000256" key="4">
    <source>
        <dbReference type="ARBA" id="ARBA00022729"/>
    </source>
</evidence>
<reference evidence="10" key="2">
    <citation type="journal article" date="2021" name="Genome Biol. Evol.">
        <title>Developing a high-quality reference genome for a parasitic bivalve with doubly uniparental inheritance (Bivalvia: Unionida).</title>
        <authorList>
            <person name="Smith C.H."/>
        </authorList>
    </citation>
    <scope>NUCLEOTIDE SEQUENCE</scope>
    <source>
        <strain evidence="10">CHS0354</strain>
        <tissue evidence="10">Mantle</tissue>
    </source>
</reference>
<protein>
    <recommendedName>
        <fullName evidence="12">Porimin</fullName>
    </recommendedName>
</protein>
<comment type="subcellular location">
    <subcellularLocation>
        <location evidence="1">Membrane</location>
        <topology evidence="1">Single-pass type I membrane protein</topology>
    </subcellularLocation>
</comment>
<feature type="transmembrane region" description="Helical" evidence="9">
    <location>
        <begin position="225"/>
        <end position="245"/>
    </location>
</feature>
<keyword evidence="11" id="KW-1185">Reference proteome</keyword>
<reference evidence="10" key="1">
    <citation type="journal article" date="2021" name="Genome Biol. Evol.">
        <title>A High-Quality Reference Genome for a Parasitic Bivalve with Doubly Uniparental Inheritance (Bivalvia: Unionida).</title>
        <authorList>
            <person name="Smith C.H."/>
        </authorList>
    </citation>
    <scope>NUCLEOTIDE SEQUENCE</scope>
    <source>
        <strain evidence="10">CHS0354</strain>
    </source>
</reference>
<keyword evidence="5 9" id="KW-1133">Transmembrane helix</keyword>
<keyword evidence="7" id="KW-0325">Glycoprotein</keyword>
<evidence type="ECO:0000256" key="6">
    <source>
        <dbReference type="ARBA" id="ARBA00023136"/>
    </source>
</evidence>
<dbReference type="PANTHER" id="PTHR11337">
    <property type="entry name" value="MUCIN/PORIMIN"/>
    <property type="match status" value="1"/>
</dbReference>
<proteinExistence type="inferred from homology"/>
<evidence type="ECO:0000256" key="7">
    <source>
        <dbReference type="ARBA" id="ARBA00023180"/>
    </source>
</evidence>
<feature type="region of interest" description="Disordered" evidence="8">
    <location>
        <begin position="199"/>
        <end position="219"/>
    </location>
</feature>
<evidence type="ECO:0000256" key="9">
    <source>
        <dbReference type="SAM" id="Phobius"/>
    </source>
</evidence>
<dbReference type="Proteomes" id="UP001195483">
    <property type="component" value="Unassembled WGS sequence"/>
</dbReference>
<evidence type="ECO:0000256" key="3">
    <source>
        <dbReference type="ARBA" id="ARBA00022692"/>
    </source>
</evidence>
<sequence>MKCMPTLLHRLWTLDRSPRDRSGYFTSTRPLVGNKIPSFKEAATKVRTVRKEKAFTSKMEMKIIFAIALSYLAIVNATPVESVENDLEDVTGATVHLITTLAENKTTATAHVITVTAANTTATAHVITVTAANTTATAHVITVTAANTTEKTTQHHNITVVPITNTAGTVDTSMVTITNAGTIDTTMLTHSKTAITRNSTTVRSTSVTTTPASTTKAPSRSFDGASFAGGIALGLGLCIIVLIGYKCYTSRTSSDYNKM</sequence>
<dbReference type="GO" id="GO:0031410">
    <property type="term" value="C:cytoplasmic vesicle"/>
    <property type="evidence" value="ECO:0007669"/>
    <property type="project" value="TreeGrafter"/>
</dbReference>
<evidence type="ECO:0000256" key="2">
    <source>
        <dbReference type="ARBA" id="ARBA00005341"/>
    </source>
</evidence>
<evidence type="ECO:0000256" key="5">
    <source>
        <dbReference type="ARBA" id="ARBA00022989"/>
    </source>
</evidence>
<evidence type="ECO:0000313" key="10">
    <source>
        <dbReference type="EMBL" id="KAK3576962.1"/>
    </source>
</evidence>
<reference evidence="10" key="3">
    <citation type="submission" date="2023-05" db="EMBL/GenBank/DDBJ databases">
        <authorList>
            <person name="Smith C.H."/>
        </authorList>
    </citation>
    <scope>NUCLEOTIDE SEQUENCE</scope>
    <source>
        <strain evidence="10">CHS0354</strain>
        <tissue evidence="10">Mantle</tissue>
    </source>
</reference>
<dbReference type="GO" id="GO:0016020">
    <property type="term" value="C:membrane"/>
    <property type="evidence" value="ECO:0007669"/>
    <property type="project" value="UniProtKB-SubCell"/>
</dbReference>
<gene>
    <name evidence="10" type="ORF">CHS0354_005969</name>
</gene>
<keyword evidence="4" id="KW-0732">Signal</keyword>
<comment type="caution">
    <text evidence="10">The sequence shown here is derived from an EMBL/GenBank/DDBJ whole genome shotgun (WGS) entry which is preliminary data.</text>
</comment>
<dbReference type="PANTHER" id="PTHR11337:SF8">
    <property type="entry name" value="VISGUN, ISOFORM E"/>
    <property type="match status" value="1"/>
</dbReference>